<keyword evidence="8" id="KW-0460">Magnesium</keyword>
<keyword evidence="4 8" id="KW-0418">Kinase</keyword>
<dbReference type="PROSITE" id="PS01351">
    <property type="entry name" value="MAPK"/>
    <property type="match status" value="1"/>
</dbReference>
<evidence type="ECO:0000259" key="9">
    <source>
        <dbReference type="PROSITE" id="PS50011"/>
    </source>
</evidence>
<evidence type="ECO:0000256" key="7">
    <source>
        <dbReference type="RuleBase" id="RU000304"/>
    </source>
</evidence>
<dbReference type="PROSITE" id="PS50011">
    <property type="entry name" value="PROTEIN_KINASE_DOM"/>
    <property type="match status" value="1"/>
</dbReference>
<dbReference type="InterPro" id="IPR000719">
    <property type="entry name" value="Prot_kinase_dom"/>
</dbReference>
<dbReference type="InterPro" id="IPR017441">
    <property type="entry name" value="Protein_kinase_ATP_BS"/>
</dbReference>
<dbReference type="OrthoDB" id="192887at2759"/>
<dbReference type="Pfam" id="PF00069">
    <property type="entry name" value="Pkinase"/>
    <property type="match status" value="1"/>
</dbReference>
<evidence type="ECO:0000256" key="6">
    <source>
        <dbReference type="PROSITE-ProRule" id="PRU10141"/>
    </source>
</evidence>
<dbReference type="SUPFAM" id="SSF56112">
    <property type="entry name" value="Protein kinase-like (PK-like)"/>
    <property type="match status" value="1"/>
</dbReference>
<dbReference type="InterPro" id="IPR011009">
    <property type="entry name" value="Kinase-like_dom_sf"/>
</dbReference>
<dbReference type="CDD" id="cd07834">
    <property type="entry name" value="STKc_MAPK"/>
    <property type="match status" value="1"/>
</dbReference>
<evidence type="ECO:0000313" key="11">
    <source>
        <dbReference type="Proteomes" id="UP000515908"/>
    </source>
</evidence>
<name>S9UJN7_9TRYP</name>
<proteinExistence type="inferred from homology"/>
<dbReference type="InterPro" id="IPR003527">
    <property type="entry name" value="MAP_kinase_CS"/>
</dbReference>
<dbReference type="GO" id="GO:0004707">
    <property type="term" value="F:MAP kinase activity"/>
    <property type="evidence" value="ECO:0007669"/>
    <property type="project" value="UniProtKB-EC"/>
</dbReference>
<dbReference type="Proteomes" id="UP000515908">
    <property type="component" value="Chromosome 10"/>
</dbReference>
<keyword evidence="5 6" id="KW-0067">ATP-binding</keyword>
<dbReference type="EMBL" id="LR877154">
    <property type="protein sequence ID" value="CAD2218273.1"/>
    <property type="molecule type" value="Genomic_DNA"/>
</dbReference>
<dbReference type="PROSITE" id="PS00107">
    <property type="entry name" value="PROTEIN_KINASE_ATP"/>
    <property type="match status" value="1"/>
</dbReference>
<dbReference type="InterPro" id="IPR008271">
    <property type="entry name" value="Ser/Thr_kinase_AS"/>
</dbReference>
<evidence type="ECO:0000256" key="8">
    <source>
        <dbReference type="RuleBase" id="RU361165"/>
    </source>
</evidence>
<comment type="cofactor">
    <cofactor evidence="8">
        <name>Mg(2+)</name>
        <dbReference type="ChEBI" id="CHEBI:18420"/>
    </cofactor>
</comment>
<gene>
    <name evidence="10" type="ORF">ADEAN_000576100</name>
</gene>
<dbReference type="SMART" id="SM00220">
    <property type="entry name" value="S_TKc"/>
    <property type="match status" value="1"/>
</dbReference>
<evidence type="ECO:0000256" key="4">
    <source>
        <dbReference type="ARBA" id="ARBA00022777"/>
    </source>
</evidence>
<feature type="binding site" evidence="6">
    <location>
        <position position="61"/>
    </location>
    <ligand>
        <name>ATP</name>
        <dbReference type="ChEBI" id="CHEBI:30616"/>
    </ligand>
</feature>
<dbReference type="VEuPathDB" id="TriTrypDB:ADEAN_000576100"/>
<keyword evidence="11" id="KW-1185">Reference proteome</keyword>
<reference evidence="10 11" key="1">
    <citation type="submission" date="2020-08" db="EMBL/GenBank/DDBJ databases">
        <authorList>
            <person name="Newling K."/>
            <person name="Davey J."/>
            <person name="Forrester S."/>
        </authorList>
    </citation>
    <scope>NUCLEOTIDE SEQUENCE [LARGE SCALE GENOMIC DNA]</scope>
    <source>
        <strain evidence="11">Crithidia deanei Carvalho (ATCC PRA-265)</strain>
    </source>
</reference>
<keyword evidence="2 8" id="KW-0808">Transferase</keyword>
<comment type="similarity">
    <text evidence="8">Belongs to the protein kinase superfamily. Ser/Thr protein kinase family. MAP kinase subfamily.</text>
</comment>
<dbReference type="Gene3D" id="3.30.200.20">
    <property type="entry name" value="Phosphorylase Kinase, domain 1"/>
    <property type="match status" value="1"/>
</dbReference>
<protein>
    <recommendedName>
        <fullName evidence="8">Mitogen-activated protein kinase</fullName>
        <ecNumber evidence="8">2.7.11.24</ecNumber>
    </recommendedName>
</protein>
<keyword evidence="3 6" id="KW-0547">Nucleotide-binding</keyword>
<dbReference type="EC" id="2.7.11.24" evidence="8"/>
<dbReference type="PROSITE" id="PS00108">
    <property type="entry name" value="PROTEIN_KINASE_ST"/>
    <property type="match status" value="1"/>
</dbReference>
<dbReference type="AlphaFoldDB" id="S9UJN7"/>
<evidence type="ECO:0000313" key="10">
    <source>
        <dbReference type="EMBL" id="CAD2218273.1"/>
    </source>
</evidence>
<dbReference type="Gene3D" id="1.10.510.10">
    <property type="entry name" value="Transferase(Phosphotransferase) domain 1"/>
    <property type="match status" value="1"/>
</dbReference>
<sequence>MMLTKVEGPDEYGNKTFTFANQYKLEAPKKYDVKEFVGRGAYGIVCSAINTEDDSLVAIKKISCLFEDAVDCKRVLRELKLLAFLDHPNVLRLKDVFNPVNPDTYSDIYVVTQLMETDMQELLRSPKSRLKAGHCQYFFLQLLCALQYIHSAHVIHRDLKPGNLLTDAECNLVLCDFGLARSYASQGDEMTHYVVTRWYRAPELLLVCRDYSYPVDMWAAACLAVEMVTGKPLFPGKDYIHQINLIVELLGTPNLEKDLPPSTSTEAVAYLSSLPSNKEKRLQEYVPELRARFDEPAFFDSFDEPTEGVQHSPAEAFAMFETFVMGMLRYCPERRMTAKQAIAHPWLTDVRGPETEIPGCEAGKVFSWDKDSVALSLPELRALFLEEIRHFHRPKR</sequence>
<dbReference type="InterPro" id="IPR050117">
    <property type="entry name" value="MAPK"/>
</dbReference>
<evidence type="ECO:0000256" key="2">
    <source>
        <dbReference type="ARBA" id="ARBA00022679"/>
    </source>
</evidence>
<dbReference type="GO" id="GO:0005524">
    <property type="term" value="F:ATP binding"/>
    <property type="evidence" value="ECO:0007669"/>
    <property type="project" value="UniProtKB-UniRule"/>
</dbReference>
<feature type="domain" description="Protein kinase" evidence="9">
    <location>
        <begin position="31"/>
        <end position="347"/>
    </location>
</feature>
<evidence type="ECO:0000256" key="3">
    <source>
        <dbReference type="ARBA" id="ARBA00022741"/>
    </source>
</evidence>
<evidence type="ECO:0000256" key="1">
    <source>
        <dbReference type="ARBA" id="ARBA00022527"/>
    </source>
</evidence>
<dbReference type="FunFam" id="1.10.510.10:FF:000624">
    <property type="entry name" value="Mitogen-activated protein kinase"/>
    <property type="match status" value="1"/>
</dbReference>
<dbReference type="FunFam" id="3.30.200.20:FF:000046">
    <property type="entry name" value="Mitogen-activated protein kinase"/>
    <property type="match status" value="1"/>
</dbReference>
<comment type="activity regulation">
    <text evidence="8">Activated by threonine and tyrosine phosphorylation.</text>
</comment>
<accession>S9UJN7</accession>
<comment type="catalytic activity">
    <reaction evidence="8">
        <text>L-threonyl-[protein] + ATP = O-phospho-L-threonyl-[protein] + ADP + H(+)</text>
        <dbReference type="Rhea" id="RHEA:46608"/>
        <dbReference type="Rhea" id="RHEA-COMP:11060"/>
        <dbReference type="Rhea" id="RHEA-COMP:11605"/>
        <dbReference type="ChEBI" id="CHEBI:15378"/>
        <dbReference type="ChEBI" id="CHEBI:30013"/>
        <dbReference type="ChEBI" id="CHEBI:30616"/>
        <dbReference type="ChEBI" id="CHEBI:61977"/>
        <dbReference type="ChEBI" id="CHEBI:456216"/>
        <dbReference type="EC" id="2.7.11.24"/>
    </reaction>
</comment>
<keyword evidence="1 7" id="KW-0723">Serine/threonine-protein kinase</keyword>
<evidence type="ECO:0000256" key="5">
    <source>
        <dbReference type="ARBA" id="ARBA00022840"/>
    </source>
</evidence>
<dbReference type="PANTHER" id="PTHR24055">
    <property type="entry name" value="MITOGEN-ACTIVATED PROTEIN KINASE"/>
    <property type="match status" value="1"/>
</dbReference>
<organism evidence="10 11">
    <name type="scientific">Angomonas deanei</name>
    <dbReference type="NCBI Taxonomy" id="59799"/>
    <lineage>
        <taxon>Eukaryota</taxon>
        <taxon>Discoba</taxon>
        <taxon>Euglenozoa</taxon>
        <taxon>Kinetoplastea</taxon>
        <taxon>Metakinetoplastina</taxon>
        <taxon>Trypanosomatida</taxon>
        <taxon>Trypanosomatidae</taxon>
        <taxon>Strigomonadinae</taxon>
        <taxon>Angomonas</taxon>
    </lineage>
</organism>